<name>A0A2A2JJB6_9BILA</name>
<gene>
    <name evidence="2" type="ORF">WR25_22404</name>
</gene>
<proteinExistence type="predicted"/>
<sequence>MSPCLQMPLLTVQLIFVSGFLFLIILWTLATVLAFFDLLVDISPYKGMKNGELFVIVEILLIVIFVVSAKFSLVLYKGFKQIESEKFYRMNLINGGMSHSYVSNTIPPTDV</sequence>
<dbReference type="OrthoDB" id="5819967at2759"/>
<protein>
    <submittedName>
        <fullName evidence="2">Uncharacterized protein</fullName>
    </submittedName>
</protein>
<keyword evidence="1" id="KW-1133">Transmembrane helix</keyword>
<keyword evidence="1" id="KW-0812">Transmembrane</keyword>
<reference evidence="2 3" key="1">
    <citation type="journal article" date="2017" name="Curr. Biol.">
        <title>Genome architecture and evolution of a unichromosomal asexual nematode.</title>
        <authorList>
            <person name="Fradin H."/>
            <person name="Zegar C."/>
            <person name="Gutwein M."/>
            <person name="Lucas J."/>
            <person name="Kovtun M."/>
            <person name="Corcoran D."/>
            <person name="Baugh L.R."/>
            <person name="Kiontke K."/>
            <person name="Gunsalus K."/>
            <person name="Fitch D.H."/>
            <person name="Piano F."/>
        </authorList>
    </citation>
    <scope>NUCLEOTIDE SEQUENCE [LARGE SCALE GENOMIC DNA]</scope>
    <source>
        <strain evidence="2">PF1309</strain>
    </source>
</reference>
<feature type="transmembrane region" description="Helical" evidence="1">
    <location>
        <begin position="12"/>
        <end position="36"/>
    </location>
</feature>
<keyword evidence="1" id="KW-0472">Membrane</keyword>
<dbReference type="Proteomes" id="UP000218231">
    <property type="component" value="Unassembled WGS sequence"/>
</dbReference>
<evidence type="ECO:0000313" key="2">
    <source>
        <dbReference type="EMBL" id="PAV61793.1"/>
    </source>
</evidence>
<keyword evidence="3" id="KW-1185">Reference proteome</keyword>
<accession>A0A2A2JJB6</accession>
<evidence type="ECO:0000313" key="3">
    <source>
        <dbReference type="Proteomes" id="UP000218231"/>
    </source>
</evidence>
<comment type="caution">
    <text evidence="2">The sequence shown here is derived from an EMBL/GenBank/DDBJ whole genome shotgun (WGS) entry which is preliminary data.</text>
</comment>
<organism evidence="2 3">
    <name type="scientific">Diploscapter pachys</name>
    <dbReference type="NCBI Taxonomy" id="2018661"/>
    <lineage>
        <taxon>Eukaryota</taxon>
        <taxon>Metazoa</taxon>
        <taxon>Ecdysozoa</taxon>
        <taxon>Nematoda</taxon>
        <taxon>Chromadorea</taxon>
        <taxon>Rhabditida</taxon>
        <taxon>Rhabditina</taxon>
        <taxon>Rhabditomorpha</taxon>
        <taxon>Rhabditoidea</taxon>
        <taxon>Rhabditidae</taxon>
        <taxon>Diploscapter</taxon>
    </lineage>
</organism>
<dbReference type="EMBL" id="LIAE01010398">
    <property type="protein sequence ID" value="PAV61793.1"/>
    <property type="molecule type" value="Genomic_DNA"/>
</dbReference>
<dbReference type="AlphaFoldDB" id="A0A2A2JJB6"/>
<feature type="transmembrane region" description="Helical" evidence="1">
    <location>
        <begin position="56"/>
        <end position="76"/>
    </location>
</feature>
<evidence type="ECO:0000256" key="1">
    <source>
        <dbReference type="SAM" id="Phobius"/>
    </source>
</evidence>